<evidence type="ECO:0000313" key="2">
    <source>
        <dbReference type="WBParaSite" id="Gr19_v10_g15118.t1"/>
    </source>
</evidence>
<reference evidence="2" key="1">
    <citation type="submission" date="2022-11" db="UniProtKB">
        <authorList>
            <consortium name="WormBaseParasite"/>
        </authorList>
    </citation>
    <scope>IDENTIFICATION</scope>
</reference>
<dbReference type="Proteomes" id="UP000887572">
    <property type="component" value="Unplaced"/>
</dbReference>
<name>A0A914H870_GLORO</name>
<keyword evidence="1" id="KW-1185">Reference proteome</keyword>
<accession>A0A914H870</accession>
<proteinExistence type="predicted"/>
<protein>
    <submittedName>
        <fullName evidence="2">Uncharacterized protein</fullName>
    </submittedName>
</protein>
<sequence length="68" mass="7354">MIPTLFGLVRAPNRAGTERAGAQSWCSDVALRHSKAGTSGVAVPQTLMPDATKEKEKLQLAHMACYER</sequence>
<evidence type="ECO:0000313" key="1">
    <source>
        <dbReference type="Proteomes" id="UP000887572"/>
    </source>
</evidence>
<dbReference type="AlphaFoldDB" id="A0A914H870"/>
<dbReference type="WBParaSite" id="Gr19_v10_g15118.t1">
    <property type="protein sequence ID" value="Gr19_v10_g15118.t1"/>
    <property type="gene ID" value="Gr19_v10_g15118"/>
</dbReference>
<organism evidence="1 2">
    <name type="scientific">Globodera rostochiensis</name>
    <name type="common">Golden nematode worm</name>
    <name type="synonym">Heterodera rostochiensis</name>
    <dbReference type="NCBI Taxonomy" id="31243"/>
    <lineage>
        <taxon>Eukaryota</taxon>
        <taxon>Metazoa</taxon>
        <taxon>Ecdysozoa</taxon>
        <taxon>Nematoda</taxon>
        <taxon>Chromadorea</taxon>
        <taxon>Rhabditida</taxon>
        <taxon>Tylenchina</taxon>
        <taxon>Tylenchomorpha</taxon>
        <taxon>Tylenchoidea</taxon>
        <taxon>Heteroderidae</taxon>
        <taxon>Heteroderinae</taxon>
        <taxon>Globodera</taxon>
    </lineage>
</organism>